<gene>
    <name evidence="4" type="ORF">GOOTI_096_00230</name>
</gene>
<evidence type="ECO:0000256" key="2">
    <source>
        <dbReference type="SAM" id="Phobius"/>
    </source>
</evidence>
<keyword evidence="2" id="KW-1133">Transmembrane helix</keyword>
<dbReference type="STRING" id="1108044.GOOTI_096_00230"/>
<name>H5TL25_GORO1</name>
<feature type="compositionally biased region" description="Basic and acidic residues" evidence="1">
    <location>
        <begin position="39"/>
        <end position="49"/>
    </location>
</feature>
<evidence type="ECO:0000256" key="1">
    <source>
        <dbReference type="SAM" id="MobiDB-lite"/>
    </source>
</evidence>
<reference evidence="4" key="1">
    <citation type="submission" date="2012-02" db="EMBL/GenBank/DDBJ databases">
        <title>Whole genome shotgun sequence of Gordonia otitidis NBRC 100426.</title>
        <authorList>
            <person name="Yoshida I."/>
            <person name="Hosoyama A."/>
            <person name="Tsuchikane K."/>
            <person name="Katsumata H."/>
            <person name="Yamazaki S."/>
            <person name="Fujita N."/>
        </authorList>
    </citation>
    <scope>NUCLEOTIDE SEQUENCE [LARGE SCALE GENOMIC DNA]</scope>
    <source>
        <strain evidence="4">NBRC 100426</strain>
    </source>
</reference>
<dbReference type="Pfam" id="PF05223">
    <property type="entry name" value="MecA_N"/>
    <property type="match status" value="1"/>
</dbReference>
<sequence length="656" mass="67261">MPTQTDRATQGSAAGVTRDGGKPDGVRSPGVDPATPKVSDAESSGRKSAESPGKSTDSSSGEAAEPSSGADAGKTDGRDEIVTSPSSDCSPAVPVTRVTRVKNGTMKYCLRWVALVACVVLASAGGFVTWRMLSGGPDTGAAAAVREFASALSRKDAAAAAQYTTAPGQAADALTQTVTAMNPDSIDVDVDKPEEYSDGTASFNLRTTWRWDKDRSYESATSGTARHLSSGWKVTWDPTVIAQGLPVGGNLREIRTDATPAPTVNSVSGKPFMILQPVNEIVLDPSKTRDVTGSVRALSRTLAPIAPLITPEVINAKLAATPNRPIVAVTLRDSDMGVMNSSPAAIPGVSINKTDMLVMADRRLSSPLEPALTNYWQAIRDATAGWQVQMVGPGLKPRKLAGEQGPPGPDVATSINQQVQLTLGDAAVEVGQPATIMALDAQSGAILGLAQNDYAVERKNSVDQAYPVGATLDPVFAAVDKGTSSNKQSSNKQSSDTALDRLGLGVGFTVPGASTPTTPQSGVATIDYRPQSATASMLNMAALGVSMARAQAGTGSSVAPTVIKGAATKVDGGALGAIDKSVSSPILSAMTATAKTGDASDLTQAPGLKALVGTNGPQGPGWFVGIQGGKVIVIYTEGEKSGTAALQVAQKYFRIA</sequence>
<feature type="compositionally biased region" description="Low complexity" evidence="1">
    <location>
        <begin position="57"/>
        <end position="72"/>
    </location>
</feature>
<dbReference type="Proteomes" id="UP000005038">
    <property type="component" value="Unassembled WGS sequence"/>
</dbReference>
<feature type="compositionally biased region" description="Polar residues" evidence="1">
    <location>
        <begin position="1"/>
        <end position="12"/>
    </location>
</feature>
<evidence type="ECO:0000259" key="3">
    <source>
        <dbReference type="Pfam" id="PF05223"/>
    </source>
</evidence>
<feature type="domain" description="NTF2-like N-terminal transpeptidase" evidence="3">
    <location>
        <begin position="141"/>
        <end position="244"/>
    </location>
</feature>
<evidence type="ECO:0000313" key="5">
    <source>
        <dbReference type="Proteomes" id="UP000005038"/>
    </source>
</evidence>
<accession>H5TL25</accession>
<organism evidence="4 5">
    <name type="scientific">Gordonia otitidis (strain DSM 44809 / CCUG 52243 / JCM 12355 / NBRC 100426 / IFM 10032)</name>
    <dbReference type="NCBI Taxonomy" id="1108044"/>
    <lineage>
        <taxon>Bacteria</taxon>
        <taxon>Bacillati</taxon>
        <taxon>Actinomycetota</taxon>
        <taxon>Actinomycetes</taxon>
        <taxon>Mycobacteriales</taxon>
        <taxon>Gordoniaceae</taxon>
        <taxon>Gordonia</taxon>
    </lineage>
</organism>
<dbReference type="EMBL" id="BAFB01000096">
    <property type="protein sequence ID" value="GAB34183.1"/>
    <property type="molecule type" value="Genomic_DNA"/>
</dbReference>
<dbReference type="GO" id="GO:0046677">
    <property type="term" value="P:response to antibiotic"/>
    <property type="evidence" value="ECO:0007669"/>
    <property type="project" value="InterPro"/>
</dbReference>
<keyword evidence="2" id="KW-0472">Membrane</keyword>
<dbReference type="InterPro" id="IPR007887">
    <property type="entry name" value="MecA_N"/>
</dbReference>
<dbReference type="InterPro" id="IPR012338">
    <property type="entry name" value="Beta-lactam/transpept-like"/>
</dbReference>
<feature type="region of interest" description="Disordered" evidence="1">
    <location>
        <begin position="1"/>
        <end position="92"/>
    </location>
</feature>
<evidence type="ECO:0000313" key="4">
    <source>
        <dbReference type="EMBL" id="GAB34183.1"/>
    </source>
</evidence>
<protein>
    <submittedName>
        <fullName evidence="4">Penicillin-binding protein</fullName>
    </submittedName>
</protein>
<proteinExistence type="predicted"/>
<dbReference type="AlphaFoldDB" id="H5TL25"/>
<keyword evidence="2" id="KW-0812">Transmembrane</keyword>
<dbReference type="SUPFAM" id="SSF56601">
    <property type="entry name" value="beta-lactamase/transpeptidase-like"/>
    <property type="match status" value="1"/>
</dbReference>
<feature type="transmembrane region" description="Helical" evidence="2">
    <location>
        <begin position="109"/>
        <end position="130"/>
    </location>
</feature>
<comment type="caution">
    <text evidence="4">The sequence shown here is derived from an EMBL/GenBank/DDBJ whole genome shotgun (WGS) entry which is preliminary data.</text>
</comment>
<keyword evidence="5" id="KW-1185">Reference proteome</keyword>